<dbReference type="HOGENOM" id="CLU_858447_0_0_1"/>
<dbReference type="KEGG" id="erc:Ecym_4679"/>
<feature type="domain" description="AAR2 N-terminal" evidence="4">
    <location>
        <begin position="13"/>
        <end position="126"/>
    </location>
</feature>
<dbReference type="InterPro" id="IPR033648">
    <property type="entry name" value="AAR2_C"/>
</dbReference>
<dbReference type="RefSeq" id="XP_003646517.1">
    <property type="nucleotide sequence ID" value="XM_003646469.1"/>
</dbReference>
<reference evidence="6" key="1">
    <citation type="journal article" date="2012" name="G3 (Bethesda)">
        <title>Pichia sorbitophila, an interspecies yeast hybrid reveals early steps of genome resolution following polyploidization.</title>
        <authorList>
            <person name="Leh Louis V."/>
            <person name="Despons L."/>
            <person name="Friedrich A."/>
            <person name="Martin T."/>
            <person name="Durrens P."/>
            <person name="Casaregola S."/>
            <person name="Neuveglise C."/>
            <person name="Fairhead C."/>
            <person name="Marck C."/>
            <person name="Cruz J.A."/>
            <person name="Straub M.L."/>
            <person name="Kugler V."/>
            <person name="Sacerdot C."/>
            <person name="Uzunov Z."/>
            <person name="Thierry A."/>
            <person name="Weiss S."/>
            <person name="Bleykasten C."/>
            <person name="De Montigny J."/>
            <person name="Jacques N."/>
            <person name="Jung P."/>
            <person name="Lemaire M."/>
            <person name="Mallet S."/>
            <person name="Morel G."/>
            <person name="Richard G.F."/>
            <person name="Sarkar A."/>
            <person name="Savel G."/>
            <person name="Schacherer J."/>
            <person name="Seret M.L."/>
            <person name="Talla E."/>
            <person name="Samson G."/>
            <person name="Jubin C."/>
            <person name="Poulain J."/>
            <person name="Vacherie B."/>
            <person name="Barbe V."/>
            <person name="Pelletier E."/>
            <person name="Sherman D.J."/>
            <person name="Westhof E."/>
            <person name="Weissenbach J."/>
            <person name="Baret P.V."/>
            <person name="Wincker P."/>
            <person name="Gaillardin C."/>
            <person name="Dujon B."/>
            <person name="Souciet J.L."/>
        </authorList>
    </citation>
    <scope>NUCLEOTIDE SEQUENCE [LARGE SCALE GENOMIC DNA]</scope>
    <source>
        <strain evidence="6">CBS 270.75 / DBVPG 7215 / KCTC 17166 / NRRL Y-17582</strain>
    </source>
</reference>
<sequence length="383" mass="43377">MNIFLDSIAGKDLILGIDHHSFQLKPGHPFYGIKGISTQYKFHVVHFQHGDNGLRYGYWFESNDTACIVFAYDITKELYVPQLTSYGNDDAACRIADRLRQSLPFMFQYPKIDDEDTWHTLTQHMKWTDIRYWTETTSPHHCLAYVDSSMTTAQENRLLKNTLLANRIPNQQREITVPETEPILNYTPIVFKSSAALRPEHKTNDYLDKSWYLNHVILPQYHCGSLLSLLGELQFAFLNTLIFSNYGSSIQWHSITELLCRSSQIPPRHLQQLDSILAAQLAILPKEHADAFLNEKLWLTCLAGRGAADPGDISHRTHLPLTIQQLRNLLPPSPVAANGDDEDDWDAGWDAGRGAGAGTASASDSDEYAPTVVTRTFHQLRPA</sequence>
<dbReference type="GeneID" id="11472864"/>
<dbReference type="eggNOG" id="KOG3937">
    <property type="taxonomic scope" value="Eukaryota"/>
</dbReference>
<protein>
    <recommendedName>
        <fullName evidence="7">A1 cistron-splicing factor AAR2</fullName>
    </recommendedName>
</protein>
<dbReference type="Gene3D" id="2.60.34.20">
    <property type="match status" value="1"/>
</dbReference>
<dbReference type="CDD" id="cd13777">
    <property type="entry name" value="Aar2_N"/>
    <property type="match status" value="1"/>
</dbReference>
<dbReference type="OMA" id="GSSLQWH"/>
<dbReference type="Pfam" id="PF20981">
    <property type="entry name" value="AAR2_1st"/>
    <property type="match status" value="1"/>
</dbReference>
<accession>G8JSH8</accession>
<dbReference type="OrthoDB" id="201752at2759"/>
<comment type="similarity">
    <text evidence="1">Belongs to the AAR2 family.</text>
</comment>
<dbReference type="InterPro" id="IPR038514">
    <property type="entry name" value="AAR2_C_sf"/>
</dbReference>
<name>G8JSH8_ERECY</name>
<dbReference type="Proteomes" id="UP000006790">
    <property type="component" value="Chromosome 4"/>
</dbReference>
<evidence type="ECO:0008006" key="7">
    <source>
        <dbReference type="Google" id="ProtNLM"/>
    </source>
</evidence>
<dbReference type="InterPro" id="IPR007946">
    <property type="entry name" value="AAR2"/>
</dbReference>
<dbReference type="InterPro" id="IPR033647">
    <property type="entry name" value="Aar2_N"/>
</dbReference>
<dbReference type="Gene3D" id="1.25.40.550">
    <property type="entry name" value="Aar2, C-terminal domain-like"/>
    <property type="match status" value="1"/>
</dbReference>
<proteinExistence type="inferred from homology"/>
<dbReference type="FunCoup" id="G8JSH8">
    <property type="interactions" value="509"/>
</dbReference>
<dbReference type="GO" id="GO:0005682">
    <property type="term" value="C:U5 snRNP"/>
    <property type="evidence" value="ECO:0007669"/>
    <property type="project" value="EnsemblFungi"/>
</dbReference>
<feature type="domain" description="AAR2 C-terminal" evidence="3">
    <location>
        <begin position="188"/>
        <end position="297"/>
    </location>
</feature>
<evidence type="ECO:0000313" key="5">
    <source>
        <dbReference type="EMBL" id="AET39700.1"/>
    </source>
</evidence>
<evidence type="ECO:0000256" key="1">
    <source>
        <dbReference type="ARBA" id="ARBA00006281"/>
    </source>
</evidence>
<dbReference type="Pfam" id="PF05282">
    <property type="entry name" value="AAR2"/>
    <property type="match status" value="1"/>
</dbReference>
<keyword evidence="6" id="KW-1185">Reference proteome</keyword>
<organism evidence="5 6">
    <name type="scientific">Eremothecium cymbalariae (strain CBS 270.75 / DBVPG 7215 / KCTC 17166 / NRRL Y-17582)</name>
    <name type="common">Yeast</name>
    <dbReference type="NCBI Taxonomy" id="931890"/>
    <lineage>
        <taxon>Eukaryota</taxon>
        <taxon>Fungi</taxon>
        <taxon>Dikarya</taxon>
        <taxon>Ascomycota</taxon>
        <taxon>Saccharomycotina</taxon>
        <taxon>Saccharomycetes</taxon>
        <taxon>Saccharomycetales</taxon>
        <taxon>Saccharomycetaceae</taxon>
        <taxon>Eremothecium</taxon>
    </lineage>
</organism>
<dbReference type="EMBL" id="CP002500">
    <property type="protein sequence ID" value="AET39700.1"/>
    <property type="molecule type" value="Genomic_DNA"/>
</dbReference>
<gene>
    <name evidence="5" type="ordered locus">Ecym_4679</name>
</gene>
<dbReference type="AlphaFoldDB" id="G8JSH8"/>
<dbReference type="PANTHER" id="PTHR12689:SF4">
    <property type="entry name" value="PROTEIN AAR2 HOMOLOG"/>
    <property type="match status" value="1"/>
</dbReference>
<evidence type="ECO:0000259" key="3">
    <source>
        <dbReference type="Pfam" id="PF05282"/>
    </source>
</evidence>
<dbReference type="PANTHER" id="PTHR12689">
    <property type="entry name" value="A1 CISTRON SPLICING FACTOR AAR2-RELATED"/>
    <property type="match status" value="1"/>
</dbReference>
<evidence type="ECO:0000259" key="4">
    <source>
        <dbReference type="Pfam" id="PF20981"/>
    </source>
</evidence>
<dbReference type="InParanoid" id="G8JSH8"/>
<dbReference type="GO" id="GO:0000244">
    <property type="term" value="P:spliceosomal tri-snRNP complex assembly"/>
    <property type="evidence" value="ECO:0007669"/>
    <property type="project" value="EnsemblFungi"/>
</dbReference>
<evidence type="ECO:0000256" key="2">
    <source>
        <dbReference type="SAM" id="MobiDB-lite"/>
    </source>
</evidence>
<feature type="region of interest" description="Disordered" evidence="2">
    <location>
        <begin position="332"/>
        <end position="368"/>
    </location>
</feature>
<dbReference type="CDD" id="cd13778">
    <property type="entry name" value="Aar2_C"/>
    <property type="match status" value="1"/>
</dbReference>
<dbReference type="InterPro" id="IPR038516">
    <property type="entry name" value="AAR2_N_sf"/>
</dbReference>
<evidence type="ECO:0000313" key="6">
    <source>
        <dbReference type="Proteomes" id="UP000006790"/>
    </source>
</evidence>
<dbReference type="STRING" id="931890.G8JSH8"/>